<evidence type="ECO:0000313" key="3">
    <source>
        <dbReference type="Proteomes" id="UP000037505"/>
    </source>
</evidence>
<name>A0A0L1JI19_ASPN3</name>
<dbReference type="GeneID" id="26802271"/>
<evidence type="ECO:0000259" key="1">
    <source>
        <dbReference type="Pfam" id="PF07985"/>
    </source>
</evidence>
<dbReference type="PANTHER" id="PTHR42080">
    <property type="entry name" value="SRR1 DOMAIN-CONTAINING PROTEIN"/>
    <property type="match status" value="1"/>
</dbReference>
<organism evidence="2 3">
    <name type="scientific">Aspergillus nomiae NRRL (strain ATCC 15546 / NRRL 13137 / CBS 260.88 / M93)</name>
    <dbReference type="NCBI Taxonomy" id="1509407"/>
    <lineage>
        <taxon>Eukaryota</taxon>
        <taxon>Fungi</taxon>
        <taxon>Dikarya</taxon>
        <taxon>Ascomycota</taxon>
        <taxon>Pezizomycotina</taxon>
        <taxon>Eurotiomycetes</taxon>
        <taxon>Eurotiomycetidae</taxon>
        <taxon>Eurotiales</taxon>
        <taxon>Aspergillaceae</taxon>
        <taxon>Aspergillus</taxon>
        <taxon>Aspergillus subgen. Circumdati</taxon>
    </lineage>
</organism>
<sequence length="327" mass="37460">MTDFHKVQELGLDEDTTLKILERLRHISQLYRTGKPLFPRRLLEDLSHQIDEGKEEVYIPDFDDVPQAYSLKVPNWCTDFANTYRINYQSIHYLGCPTPFCPEFVLRSDHAPVTIGTCAPQAQVEVWLESSGRQSLVHHLATLKTTAKIRKIVCFGLGSLGRRCGYHCTRAHTQHAAVETMVASLAKRGLNDNQEIKCYAQDPVYDEVDQEFLRSIGITPLEDPKGFLQVDEHTLVFSVSPNVPVKQIVADLHWPAAMIWNTVTSSEKDKCWVKRTEKNGTVRWTCPFTTDPDSGRVRRMVKHYAQAQLKDPDEYFGDLTIYMKCEE</sequence>
<feature type="domain" description="SRR1-like" evidence="1">
    <location>
        <begin position="143"/>
        <end position="277"/>
    </location>
</feature>
<accession>A0A0L1JI19</accession>
<evidence type="ECO:0000313" key="2">
    <source>
        <dbReference type="EMBL" id="KNG91420.1"/>
    </source>
</evidence>
<reference evidence="2 3" key="1">
    <citation type="submission" date="2014-06" db="EMBL/GenBank/DDBJ databases">
        <title>The Genome of the Aflatoxigenic Filamentous Fungus Aspergillus nomius.</title>
        <authorList>
            <person name="Moore M.G."/>
            <person name="Shannon B.M."/>
            <person name="Brian M.M."/>
        </authorList>
    </citation>
    <scope>NUCLEOTIDE SEQUENCE [LARGE SCALE GENOMIC DNA]</scope>
    <source>
        <strain evidence="2 3">NRRL 13137</strain>
    </source>
</reference>
<dbReference type="InterPro" id="IPR012942">
    <property type="entry name" value="SRR1-like"/>
</dbReference>
<dbReference type="Pfam" id="PF07985">
    <property type="entry name" value="SRR1"/>
    <property type="match status" value="1"/>
</dbReference>
<dbReference type="EMBL" id="JNOM01000003">
    <property type="protein sequence ID" value="KNG91420.1"/>
    <property type="molecule type" value="Genomic_DNA"/>
</dbReference>
<proteinExistence type="predicted"/>
<dbReference type="OrthoDB" id="5230585at2759"/>
<protein>
    <recommendedName>
        <fullName evidence="1">SRR1-like domain-containing protein</fullName>
    </recommendedName>
</protein>
<dbReference type="Proteomes" id="UP000037505">
    <property type="component" value="Unassembled WGS sequence"/>
</dbReference>
<keyword evidence="3" id="KW-1185">Reference proteome</keyword>
<dbReference type="PANTHER" id="PTHR42080:SF3">
    <property type="entry name" value="SRR1-LIKE DOMAIN-CONTAINING PROTEIN"/>
    <property type="match status" value="1"/>
</dbReference>
<comment type="caution">
    <text evidence="2">The sequence shown here is derived from an EMBL/GenBank/DDBJ whole genome shotgun (WGS) entry which is preliminary data.</text>
</comment>
<gene>
    <name evidence="2" type="ORF">ANOM_000467</name>
</gene>
<dbReference type="AlphaFoldDB" id="A0A0L1JI19"/>
<dbReference type="RefSeq" id="XP_015412343.1">
    <property type="nucleotide sequence ID" value="XM_015545725.1"/>
</dbReference>